<dbReference type="OrthoDB" id="6775860at2759"/>
<protein>
    <submittedName>
        <fullName evidence="1">Uncharacterized protein</fullName>
    </submittedName>
</protein>
<evidence type="ECO:0000313" key="1">
    <source>
        <dbReference type="EMBL" id="GBM12567.1"/>
    </source>
</evidence>
<organism evidence="1 2">
    <name type="scientific">Araneus ventricosus</name>
    <name type="common">Orbweaver spider</name>
    <name type="synonym">Epeira ventricosa</name>
    <dbReference type="NCBI Taxonomy" id="182803"/>
    <lineage>
        <taxon>Eukaryota</taxon>
        <taxon>Metazoa</taxon>
        <taxon>Ecdysozoa</taxon>
        <taxon>Arthropoda</taxon>
        <taxon>Chelicerata</taxon>
        <taxon>Arachnida</taxon>
        <taxon>Araneae</taxon>
        <taxon>Araneomorphae</taxon>
        <taxon>Entelegynae</taxon>
        <taxon>Araneoidea</taxon>
        <taxon>Araneidae</taxon>
        <taxon>Araneus</taxon>
    </lineage>
</organism>
<proteinExistence type="predicted"/>
<sequence>MRLSLSLSLCLYCGEKGHLAAWKGCKALPVITKPAVRHNRKSYVQAATVQKKTFPNPEGKIEEVDTEQATDLTDFKESLQALRELKTLIQEFPTLLEAERLCRKTKNKQEKILVVLNALVSD</sequence>
<reference evidence="1 2" key="1">
    <citation type="journal article" date="2019" name="Sci. Rep.">
        <title>Orb-weaving spider Araneus ventricosus genome elucidates the spidroin gene catalogue.</title>
        <authorList>
            <person name="Kono N."/>
            <person name="Nakamura H."/>
            <person name="Ohtoshi R."/>
            <person name="Moran D.A.P."/>
            <person name="Shinohara A."/>
            <person name="Yoshida Y."/>
            <person name="Fujiwara M."/>
            <person name="Mori M."/>
            <person name="Tomita M."/>
            <person name="Arakawa K."/>
        </authorList>
    </citation>
    <scope>NUCLEOTIDE SEQUENCE [LARGE SCALE GENOMIC DNA]</scope>
</reference>
<dbReference type="EMBL" id="BGPR01000315">
    <property type="protein sequence ID" value="GBM12567.1"/>
    <property type="molecule type" value="Genomic_DNA"/>
</dbReference>
<name>A0A4Y2D8X0_ARAVE</name>
<accession>A0A4Y2D8X0</accession>
<evidence type="ECO:0000313" key="2">
    <source>
        <dbReference type="Proteomes" id="UP000499080"/>
    </source>
</evidence>
<keyword evidence="2" id="KW-1185">Reference proteome</keyword>
<comment type="caution">
    <text evidence="1">The sequence shown here is derived from an EMBL/GenBank/DDBJ whole genome shotgun (WGS) entry which is preliminary data.</text>
</comment>
<gene>
    <name evidence="1" type="ORF">AVEN_188725_1</name>
</gene>
<dbReference type="AlphaFoldDB" id="A0A4Y2D8X0"/>
<dbReference type="Proteomes" id="UP000499080">
    <property type="component" value="Unassembled WGS sequence"/>
</dbReference>